<evidence type="ECO:0000313" key="3">
    <source>
        <dbReference type="Proteomes" id="UP000228934"/>
    </source>
</evidence>
<keyword evidence="3" id="KW-1185">Reference proteome</keyword>
<evidence type="ECO:0000259" key="1">
    <source>
        <dbReference type="Pfam" id="PF21047"/>
    </source>
</evidence>
<feature type="non-terminal residue" evidence="2">
    <location>
        <position position="1"/>
    </location>
</feature>
<dbReference type="GO" id="GO:0005737">
    <property type="term" value="C:cytoplasm"/>
    <property type="evidence" value="ECO:0007669"/>
    <property type="project" value="TreeGrafter"/>
</dbReference>
<dbReference type="InterPro" id="IPR048465">
    <property type="entry name" value="Maestro-like_HEAT"/>
</dbReference>
<dbReference type="PANTHER" id="PTHR23120">
    <property type="entry name" value="MAESTRO-RELATED HEAT DOMAIN-CONTAINING"/>
    <property type="match status" value="1"/>
</dbReference>
<proteinExistence type="predicted"/>
<dbReference type="Proteomes" id="UP000228934">
    <property type="component" value="Unassembled WGS sequence"/>
</dbReference>
<dbReference type="OrthoDB" id="9374646at2759"/>
<gene>
    <name evidence="2" type="ORF">AB205_0014590</name>
</gene>
<dbReference type="PANTHER" id="PTHR23120:SF0">
    <property type="entry name" value="MAESTRO HEAT-LIKE REPEAT FAMILY MEMBER 1"/>
    <property type="match status" value="1"/>
</dbReference>
<feature type="non-terminal residue" evidence="2">
    <location>
        <position position="112"/>
    </location>
</feature>
<protein>
    <recommendedName>
        <fullName evidence="1">Maestro-like HEAT-repeats domain-containing protein</fullName>
    </recommendedName>
</protein>
<feature type="domain" description="Maestro-like HEAT-repeats" evidence="1">
    <location>
        <begin position="44"/>
        <end position="112"/>
    </location>
</feature>
<dbReference type="Pfam" id="PF21047">
    <property type="entry name" value="HEAT_Maestro"/>
    <property type="match status" value="1"/>
</dbReference>
<dbReference type="InterPro" id="IPR045206">
    <property type="entry name" value="Maestro_heat-like_prot"/>
</dbReference>
<organism evidence="2 3">
    <name type="scientific">Aquarana catesbeiana</name>
    <name type="common">American bullfrog</name>
    <name type="synonym">Rana catesbeiana</name>
    <dbReference type="NCBI Taxonomy" id="8400"/>
    <lineage>
        <taxon>Eukaryota</taxon>
        <taxon>Metazoa</taxon>
        <taxon>Chordata</taxon>
        <taxon>Craniata</taxon>
        <taxon>Vertebrata</taxon>
        <taxon>Euteleostomi</taxon>
        <taxon>Amphibia</taxon>
        <taxon>Batrachia</taxon>
        <taxon>Anura</taxon>
        <taxon>Neobatrachia</taxon>
        <taxon>Ranoidea</taxon>
        <taxon>Ranidae</taxon>
        <taxon>Aquarana</taxon>
    </lineage>
</organism>
<evidence type="ECO:0000313" key="2">
    <source>
        <dbReference type="EMBL" id="PIN96853.1"/>
    </source>
</evidence>
<dbReference type="InterPro" id="IPR016024">
    <property type="entry name" value="ARM-type_fold"/>
</dbReference>
<sequence length="112" mass="13061">TLYGDTLDALVELLRSLILWNLTPQGLQDIFQILNPWIKSTKEHERERALEVSARILEFYLQKLNVNSVVTFHNLGLLIGRLSPRCSDSLASIRQRTVDCIYYLLNIQLRYE</sequence>
<dbReference type="AlphaFoldDB" id="A0A2G9P0J2"/>
<name>A0A2G9P0J2_AQUCT</name>
<dbReference type="EMBL" id="KV923707">
    <property type="protein sequence ID" value="PIN96853.1"/>
    <property type="molecule type" value="Genomic_DNA"/>
</dbReference>
<reference evidence="3" key="1">
    <citation type="journal article" date="2017" name="Nat. Commun.">
        <title>The North American bullfrog draft genome provides insight into hormonal regulation of long noncoding RNA.</title>
        <authorList>
            <person name="Hammond S.A."/>
            <person name="Warren R.L."/>
            <person name="Vandervalk B.P."/>
            <person name="Kucuk E."/>
            <person name="Khan H."/>
            <person name="Gibb E.A."/>
            <person name="Pandoh P."/>
            <person name="Kirk H."/>
            <person name="Zhao Y."/>
            <person name="Jones M."/>
            <person name="Mungall A.J."/>
            <person name="Coope R."/>
            <person name="Pleasance S."/>
            <person name="Moore R.A."/>
            <person name="Holt R.A."/>
            <person name="Round J.M."/>
            <person name="Ohora S."/>
            <person name="Walle B.V."/>
            <person name="Veldhoen N."/>
            <person name="Helbing C.C."/>
            <person name="Birol I."/>
        </authorList>
    </citation>
    <scope>NUCLEOTIDE SEQUENCE [LARGE SCALE GENOMIC DNA]</scope>
</reference>
<dbReference type="SUPFAM" id="SSF48371">
    <property type="entry name" value="ARM repeat"/>
    <property type="match status" value="1"/>
</dbReference>
<accession>A0A2G9P0J2</accession>